<dbReference type="Gene3D" id="1.10.357.10">
    <property type="entry name" value="Tetracycline Repressor, domain 2"/>
    <property type="match status" value="1"/>
</dbReference>
<name>A0ABP8D7L1_9ACTN</name>
<dbReference type="Pfam" id="PF00440">
    <property type="entry name" value="TetR_N"/>
    <property type="match status" value="1"/>
</dbReference>
<reference evidence="6" key="1">
    <citation type="journal article" date="2019" name="Int. J. Syst. Evol. Microbiol.">
        <title>The Global Catalogue of Microorganisms (GCM) 10K type strain sequencing project: providing services to taxonomists for standard genome sequencing and annotation.</title>
        <authorList>
            <consortium name="The Broad Institute Genomics Platform"/>
            <consortium name="The Broad Institute Genome Sequencing Center for Infectious Disease"/>
            <person name="Wu L."/>
            <person name="Ma J."/>
        </authorList>
    </citation>
    <scope>NUCLEOTIDE SEQUENCE [LARGE SCALE GENOMIC DNA]</scope>
    <source>
        <strain evidence="6">JCM 17441</strain>
    </source>
</reference>
<feature type="DNA-binding region" description="H-T-H motif" evidence="2">
    <location>
        <begin position="48"/>
        <end position="67"/>
    </location>
</feature>
<evidence type="ECO:0000256" key="2">
    <source>
        <dbReference type="PROSITE-ProRule" id="PRU00335"/>
    </source>
</evidence>
<dbReference type="PROSITE" id="PS50977">
    <property type="entry name" value="HTH_TETR_2"/>
    <property type="match status" value="1"/>
</dbReference>
<protein>
    <submittedName>
        <fullName evidence="5">TetR/AcrR family transcriptional regulator</fullName>
    </submittedName>
</protein>
<evidence type="ECO:0000256" key="1">
    <source>
        <dbReference type="ARBA" id="ARBA00023125"/>
    </source>
</evidence>
<dbReference type="PANTHER" id="PTHR30055:SF226">
    <property type="entry name" value="HTH-TYPE TRANSCRIPTIONAL REGULATOR PKSA"/>
    <property type="match status" value="1"/>
</dbReference>
<dbReference type="RefSeq" id="WP_345127721.1">
    <property type="nucleotide sequence ID" value="NZ_BAABAT010000007.1"/>
</dbReference>
<dbReference type="SUPFAM" id="SSF46689">
    <property type="entry name" value="Homeodomain-like"/>
    <property type="match status" value="1"/>
</dbReference>
<comment type="caution">
    <text evidence="5">The sequence shown here is derived from an EMBL/GenBank/DDBJ whole genome shotgun (WGS) entry which is preliminary data.</text>
</comment>
<feature type="region of interest" description="Disordered" evidence="3">
    <location>
        <begin position="1"/>
        <end position="23"/>
    </location>
</feature>
<keyword evidence="1 2" id="KW-0238">DNA-binding</keyword>
<evidence type="ECO:0000256" key="3">
    <source>
        <dbReference type="SAM" id="MobiDB-lite"/>
    </source>
</evidence>
<dbReference type="InterPro" id="IPR050109">
    <property type="entry name" value="HTH-type_TetR-like_transc_reg"/>
</dbReference>
<feature type="domain" description="HTH tetR-type" evidence="4">
    <location>
        <begin position="25"/>
        <end position="85"/>
    </location>
</feature>
<evidence type="ECO:0000313" key="5">
    <source>
        <dbReference type="EMBL" id="GAA4249350.1"/>
    </source>
</evidence>
<dbReference type="EMBL" id="BAABAT010000007">
    <property type="protein sequence ID" value="GAA4249350.1"/>
    <property type="molecule type" value="Genomic_DNA"/>
</dbReference>
<sequence length="211" mass="23532">MTDVASVGSRRGETYGGQSRQERAADRRERLVAAAVELFAARSYDDVTVADVCTLARVSKRYFYDDFADREALLLSVHRELNDWLLDGVAAAAPRRPASAEEVLRPMLETLVRLLAEHPQRARVIYINAPRMELRRRGLLRKDAELFGRLVRPVVLGPQDPMRYERTLLTLVAGVTEVVIDWVSRGMTDPTEPLVDHLTAVGVAILGSLGP</sequence>
<proteinExistence type="predicted"/>
<dbReference type="Proteomes" id="UP001500620">
    <property type="component" value="Unassembled WGS sequence"/>
</dbReference>
<gene>
    <name evidence="5" type="ORF">GCM10022255_033130</name>
</gene>
<dbReference type="InterPro" id="IPR009057">
    <property type="entry name" value="Homeodomain-like_sf"/>
</dbReference>
<evidence type="ECO:0000313" key="6">
    <source>
        <dbReference type="Proteomes" id="UP001500620"/>
    </source>
</evidence>
<dbReference type="InterPro" id="IPR001647">
    <property type="entry name" value="HTH_TetR"/>
</dbReference>
<organism evidence="5 6">
    <name type="scientific">Dactylosporangium darangshiense</name>
    <dbReference type="NCBI Taxonomy" id="579108"/>
    <lineage>
        <taxon>Bacteria</taxon>
        <taxon>Bacillati</taxon>
        <taxon>Actinomycetota</taxon>
        <taxon>Actinomycetes</taxon>
        <taxon>Micromonosporales</taxon>
        <taxon>Micromonosporaceae</taxon>
        <taxon>Dactylosporangium</taxon>
    </lineage>
</organism>
<dbReference type="PANTHER" id="PTHR30055">
    <property type="entry name" value="HTH-TYPE TRANSCRIPTIONAL REGULATOR RUTR"/>
    <property type="match status" value="1"/>
</dbReference>
<keyword evidence="6" id="KW-1185">Reference proteome</keyword>
<evidence type="ECO:0000259" key="4">
    <source>
        <dbReference type="PROSITE" id="PS50977"/>
    </source>
</evidence>
<accession>A0ABP8D7L1</accession>